<evidence type="ECO:0000259" key="2">
    <source>
        <dbReference type="Pfam" id="PF02771"/>
    </source>
</evidence>
<evidence type="ECO:0000256" key="1">
    <source>
        <dbReference type="ARBA" id="ARBA00023002"/>
    </source>
</evidence>
<dbReference type="RefSeq" id="WP_175587323.1">
    <property type="nucleotide sequence ID" value="NZ_JAAGVB010000540.1"/>
</dbReference>
<dbReference type="AlphaFoldDB" id="A0A6P1D110"/>
<proteinExistence type="predicted"/>
<protein>
    <submittedName>
        <fullName evidence="3">Acyl-CoA dehydrogenase</fullName>
    </submittedName>
</protein>
<sequence>MRIAYTPQQQELRAELRDYFAKLITPERRVALSAQTGEYGQGNVYREVVQEMGRDGWLALGWPKEFGGQDRPMLDQLIFTDEAAIAG</sequence>
<comment type="caution">
    <text evidence="3">The sequence shown here is derived from an EMBL/GenBank/DDBJ whole genome shotgun (WGS) entry which is preliminary data.</text>
</comment>
<dbReference type="GO" id="GO:0005886">
    <property type="term" value="C:plasma membrane"/>
    <property type="evidence" value="ECO:0007669"/>
    <property type="project" value="TreeGrafter"/>
</dbReference>
<reference evidence="3 4" key="1">
    <citation type="submission" date="2020-01" db="EMBL/GenBank/DDBJ databases">
        <title>Genetics and antimicrobial susceptibilities of Nocardia species isolated from the soil; a comparison with species isolated from humans.</title>
        <authorList>
            <person name="Carrasco G."/>
            <person name="Monzon S."/>
            <person name="Sansegundo M."/>
            <person name="Garcia E."/>
            <person name="Garrido N."/>
            <person name="Medina M.J."/>
            <person name="Villalon P."/>
            <person name="Ramirez-Arocha A.C."/>
            <person name="Jimenez P."/>
            <person name="Cuesta I."/>
            <person name="Valdezate S."/>
        </authorList>
    </citation>
    <scope>NUCLEOTIDE SEQUENCE [LARGE SCALE GENOMIC DNA]</scope>
    <source>
        <strain evidence="3 4">CNM20110626</strain>
    </source>
</reference>
<evidence type="ECO:0000313" key="3">
    <source>
        <dbReference type="EMBL" id="NEW37226.1"/>
    </source>
</evidence>
<dbReference type="SUPFAM" id="SSF56645">
    <property type="entry name" value="Acyl-CoA dehydrogenase NM domain-like"/>
    <property type="match status" value="1"/>
</dbReference>
<dbReference type="InterPro" id="IPR052161">
    <property type="entry name" value="Mycobact_Acyl-CoA_DH"/>
</dbReference>
<gene>
    <name evidence="3" type="ORF">GV791_32430</name>
</gene>
<dbReference type="Proteomes" id="UP000471166">
    <property type="component" value="Unassembled WGS sequence"/>
</dbReference>
<dbReference type="InterPro" id="IPR037069">
    <property type="entry name" value="AcylCoA_DH/ox_N_sf"/>
</dbReference>
<dbReference type="InterPro" id="IPR013786">
    <property type="entry name" value="AcylCoA_DH/ox_N"/>
</dbReference>
<dbReference type="PANTHER" id="PTHR43292:SF3">
    <property type="entry name" value="ACYL-COA DEHYDROGENASE FADE29"/>
    <property type="match status" value="1"/>
</dbReference>
<keyword evidence="1" id="KW-0560">Oxidoreductase</keyword>
<dbReference type="GO" id="GO:0050660">
    <property type="term" value="F:flavin adenine dinucleotide binding"/>
    <property type="evidence" value="ECO:0007669"/>
    <property type="project" value="InterPro"/>
</dbReference>
<dbReference type="GO" id="GO:0016627">
    <property type="term" value="F:oxidoreductase activity, acting on the CH-CH group of donors"/>
    <property type="evidence" value="ECO:0007669"/>
    <property type="project" value="InterPro"/>
</dbReference>
<dbReference type="Pfam" id="PF02771">
    <property type="entry name" value="Acyl-CoA_dh_N"/>
    <property type="match status" value="1"/>
</dbReference>
<evidence type="ECO:0000313" key="4">
    <source>
        <dbReference type="Proteomes" id="UP000471166"/>
    </source>
</evidence>
<dbReference type="EMBL" id="JAAGVB010000540">
    <property type="protein sequence ID" value="NEW37226.1"/>
    <property type="molecule type" value="Genomic_DNA"/>
</dbReference>
<dbReference type="PANTHER" id="PTHR43292">
    <property type="entry name" value="ACYL-COA DEHYDROGENASE"/>
    <property type="match status" value="1"/>
</dbReference>
<name>A0A6P1D110_9NOCA</name>
<dbReference type="Gene3D" id="1.10.540.10">
    <property type="entry name" value="Acyl-CoA dehydrogenase/oxidase, N-terminal domain"/>
    <property type="match status" value="1"/>
</dbReference>
<organism evidence="3 4">
    <name type="scientific">Nocardia cyriacigeorgica</name>
    <dbReference type="NCBI Taxonomy" id="135487"/>
    <lineage>
        <taxon>Bacteria</taxon>
        <taxon>Bacillati</taxon>
        <taxon>Actinomycetota</taxon>
        <taxon>Actinomycetes</taxon>
        <taxon>Mycobacteriales</taxon>
        <taxon>Nocardiaceae</taxon>
        <taxon>Nocardia</taxon>
    </lineage>
</organism>
<feature type="domain" description="Acyl-CoA dehydrogenase/oxidase N-terminal" evidence="2">
    <location>
        <begin position="6"/>
        <end position="84"/>
    </location>
</feature>
<dbReference type="InterPro" id="IPR009100">
    <property type="entry name" value="AcylCoA_DH/oxidase_NM_dom_sf"/>
</dbReference>
<accession>A0A6P1D110</accession>
<feature type="non-terminal residue" evidence="3">
    <location>
        <position position="87"/>
    </location>
</feature>